<dbReference type="EMBL" id="GGEC01047849">
    <property type="protein sequence ID" value="MBX28333.1"/>
    <property type="molecule type" value="Transcribed_RNA"/>
</dbReference>
<organism evidence="1">
    <name type="scientific">Rhizophora mucronata</name>
    <name type="common">Asiatic mangrove</name>
    <dbReference type="NCBI Taxonomy" id="61149"/>
    <lineage>
        <taxon>Eukaryota</taxon>
        <taxon>Viridiplantae</taxon>
        <taxon>Streptophyta</taxon>
        <taxon>Embryophyta</taxon>
        <taxon>Tracheophyta</taxon>
        <taxon>Spermatophyta</taxon>
        <taxon>Magnoliopsida</taxon>
        <taxon>eudicotyledons</taxon>
        <taxon>Gunneridae</taxon>
        <taxon>Pentapetalae</taxon>
        <taxon>rosids</taxon>
        <taxon>fabids</taxon>
        <taxon>Malpighiales</taxon>
        <taxon>Rhizophoraceae</taxon>
        <taxon>Rhizophora</taxon>
    </lineage>
</organism>
<reference evidence="1" key="1">
    <citation type="submission" date="2018-02" db="EMBL/GenBank/DDBJ databases">
        <title>Rhizophora mucronata_Transcriptome.</title>
        <authorList>
            <person name="Meera S.P."/>
            <person name="Sreeshan A."/>
            <person name="Augustine A."/>
        </authorList>
    </citation>
    <scope>NUCLEOTIDE SEQUENCE</scope>
    <source>
        <tissue evidence="1">Leaf</tissue>
    </source>
</reference>
<sequence>MGYRYSSLFSFIRNSKCFLFSLLHRQGTWLFRICQCWCHQSNGQVMTKGHICSYHRMSCEPVVVDNNVKQ</sequence>
<dbReference type="AlphaFoldDB" id="A0A2P2MDP0"/>
<protein>
    <submittedName>
        <fullName evidence="1">Uncharacterized protein MANES_02G061300</fullName>
    </submittedName>
</protein>
<evidence type="ECO:0000313" key="1">
    <source>
        <dbReference type="EMBL" id="MBX28333.1"/>
    </source>
</evidence>
<name>A0A2P2MDP0_RHIMU</name>
<accession>A0A2P2MDP0</accession>
<proteinExistence type="predicted"/>